<dbReference type="EMBL" id="CP053835">
    <property type="protein sequence ID" value="QKF77268.1"/>
    <property type="molecule type" value="Genomic_DNA"/>
</dbReference>
<dbReference type="EMBL" id="CP053835">
    <property type="protein sequence ID" value="QKF77888.1"/>
    <property type="molecule type" value="Genomic_DNA"/>
</dbReference>
<keyword evidence="4" id="KW-1185">Reference proteome</keyword>
<evidence type="ECO:0000313" key="2">
    <source>
        <dbReference type="EMBL" id="QKF77268.1"/>
    </source>
</evidence>
<dbReference type="Proteomes" id="UP000503313">
    <property type="component" value="Chromosome"/>
</dbReference>
<protein>
    <submittedName>
        <fullName evidence="3">SprT-like domain-containing protein</fullName>
    </submittedName>
</protein>
<evidence type="ECO:0000313" key="3">
    <source>
        <dbReference type="EMBL" id="QKF77888.1"/>
    </source>
</evidence>
<name>A0AAE7E7W1_9BACT</name>
<dbReference type="GO" id="GO:0006950">
    <property type="term" value="P:response to stress"/>
    <property type="evidence" value="ECO:0007669"/>
    <property type="project" value="UniProtKB-ARBA"/>
</dbReference>
<dbReference type="KEGG" id="adz:ADFLV_1870"/>
<gene>
    <name evidence="2" type="ORF">ADFLV_1236</name>
    <name evidence="3" type="ORF">ADFLV_1870</name>
</gene>
<dbReference type="AlphaFoldDB" id="A0AAE7E7W1"/>
<sequence length="261" mass="30564">MNEKIPTLEFYKDLQEIYNIFNRELFDNTLPNCLITVQRKKQVMGYFSPDRWINDKGKKNHELALNPAYFGSCNFIEIFQTVVHEMCHLWQFEFGTPSRKTYHNQEWANKMESIGLIPSDTGRAGGKKTGQKMNDYPERGGKFEKLCIKIFKDGLYVKWFDRFPNEITVKTPFSQEDYQELDEEELQDVIDSLDDDKILENLYTTVGEIIKDILPVEEVRALNEIKQKTKYMCPQCSSSVWGKPNLSIKCNSCNIDFFIVT</sequence>
<evidence type="ECO:0000313" key="4">
    <source>
        <dbReference type="Proteomes" id="UP000503313"/>
    </source>
</evidence>
<feature type="domain" description="SprT-like" evidence="1">
    <location>
        <begin position="14"/>
        <end position="115"/>
    </location>
</feature>
<dbReference type="RefSeq" id="WP_129011296.1">
    <property type="nucleotide sequence ID" value="NZ_CP053835.1"/>
</dbReference>
<dbReference type="Pfam" id="PF10263">
    <property type="entry name" value="SprT-like"/>
    <property type="match status" value="1"/>
</dbReference>
<evidence type="ECO:0000259" key="1">
    <source>
        <dbReference type="Pfam" id="PF10263"/>
    </source>
</evidence>
<accession>A0AAE7E7W1</accession>
<reference evidence="3 4" key="1">
    <citation type="submission" date="2020-05" db="EMBL/GenBank/DDBJ databases">
        <title>Complete genome sequencing of Campylobacter and Arcobacter type strains.</title>
        <authorList>
            <person name="Miller W.G."/>
            <person name="Yee E."/>
        </authorList>
    </citation>
    <scope>NUCLEOTIDE SEQUENCE [LARGE SCALE GENOMIC DNA]</scope>
    <source>
        <strain evidence="3 4">LMG 25694</strain>
    </source>
</reference>
<dbReference type="InterPro" id="IPR006640">
    <property type="entry name" value="SprT-like_domain"/>
</dbReference>
<dbReference type="KEGG" id="adz:ADFLV_1236"/>
<proteinExistence type="predicted"/>
<organism evidence="3 4">
    <name type="scientific">Arcobacter defluvii</name>
    <dbReference type="NCBI Taxonomy" id="873191"/>
    <lineage>
        <taxon>Bacteria</taxon>
        <taxon>Pseudomonadati</taxon>
        <taxon>Campylobacterota</taxon>
        <taxon>Epsilonproteobacteria</taxon>
        <taxon>Campylobacterales</taxon>
        <taxon>Arcobacteraceae</taxon>
        <taxon>Arcobacter</taxon>
    </lineage>
</organism>